<keyword evidence="4 7" id="KW-0808">Transferase</keyword>
<dbReference type="InterPro" id="IPR004839">
    <property type="entry name" value="Aminotransferase_I/II_large"/>
</dbReference>
<protein>
    <submittedName>
        <fullName evidence="7">Pyridoxal phosphate-dependent transferase</fullName>
    </submittedName>
</protein>
<comment type="caution">
    <text evidence="7">The sequence shown here is derived from an EMBL/GenBank/DDBJ whole genome shotgun (WGS) entry which is preliminary data.</text>
</comment>
<dbReference type="PANTHER" id="PTHR46383:SF1">
    <property type="entry name" value="ASPARTATE AMINOTRANSFERASE"/>
    <property type="match status" value="1"/>
</dbReference>
<proteinExistence type="inferred from homology"/>
<dbReference type="GO" id="GO:0030170">
    <property type="term" value="F:pyridoxal phosphate binding"/>
    <property type="evidence" value="ECO:0007669"/>
    <property type="project" value="InterPro"/>
</dbReference>
<name>A0A9P7AH12_9AGAM</name>
<evidence type="ECO:0000256" key="5">
    <source>
        <dbReference type="ARBA" id="ARBA00022898"/>
    </source>
</evidence>
<dbReference type="Pfam" id="PF00155">
    <property type="entry name" value="Aminotran_1_2"/>
    <property type="match status" value="1"/>
</dbReference>
<keyword evidence="5" id="KW-0663">Pyridoxal phosphate</keyword>
<sequence>MHVHLHLPRLPSSKTISNQVHGVMKIFHHEKESEAHQIFRQQVGHQPKPALGLPQTINPDEETVPGIEHPGSTGVIYCSDRAIANGFNYANSHEWANLGQGAPEVGPIPNAPPRPENIPLPVDSLEYAPTTGVKELRESVAHLYNDTYRKGKASQYTYENVCIVPGGRAGLSRVAAVIGDVYCSYQVPDYTAYDQVLSAFKRLVPVPTALDPKHKYRLDIEQTKKDILTQGLAVVIASNPRNPTGQVIAGKELKELVSLSRENTTIILDEFYSWYIYPDNEKDIGKSISSAEYVEDVNSDSVVIIDGLTKNWRLPGWRVCWVIGPKNLITALSQSGSFLDGGANHPMQLAALPLLEPSRVKIEKVALQRHFKAKRDHVLKRLHALHLDVEVPPQATFYVWLNLEKLPPPLNNGLTFFEELLKEQTIVIPGIFFDINPAHRRNLFNSPCHHYVRLSFGPPIKDLDKGLDAIGRVVAAARLGGTKKMGHSYKKSLESSSEINV</sequence>
<dbReference type="CDD" id="cd00609">
    <property type="entry name" value="AAT_like"/>
    <property type="match status" value="1"/>
</dbReference>
<dbReference type="AlphaFoldDB" id="A0A9P7AH12"/>
<evidence type="ECO:0000256" key="2">
    <source>
        <dbReference type="ARBA" id="ARBA00007441"/>
    </source>
</evidence>
<comment type="similarity">
    <text evidence="2">Belongs to the class-I pyridoxal-phosphate-dependent aminotransferase family.</text>
</comment>
<accession>A0A9P7AH12</accession>
<evidence type="ECO:0000313" key="8">
    <source>
        <dbReference type="Proteomes" id="UP000719766"/>
    </source>
</evidence>
<dbReference type="GO" id="GO:0008483">
    <property type="term" value="F:transaminase activity"/>
    <property type="evidence" value="ECO:0007669"/>
    <property type="project" value="UniProtKB-KW"/>
</dbReference>
<dbReference type="SUPFAM" id="SSF53383">
    <property type="entry name" value="PLP-dependent transferases"/>
    <property type="match status" value="1"/>
</dbReference>
<gene>
    <name evidence="7" type="ORF">HD556DRAFT_1493167</name>
</gene>
<reference evidence="7" key="1">
    <citation type="journal article" date="2020" name="New Phytol.">
        <title>Comparative genomics reveals dynamic genome evolution in host specialist ectomycorrhizal fungi.</title>
        <authorList>
            <person name="Lofgren L.A."/>
            <person name="Nguyen N.H."/>
            <person name="Vilgalys R."/>
            <person name="Ruytinx J."/>
            <person name="Liao H.L."/>
            <person name="Branco S."/>
            <person name="Kuo A."/>
            <person name="LaButti K."/>
            <person name="Lipzen A."/>
            <person name="Andreopoulos W."/>
            <person name="Pangilinan J."/>
            <person name="Riley R."/>
            <person name="Hundley H."/>
            <person name="Na H."/>
            <person name="Barry K."/>
            <person name="Grigoriev I.V."/>
            <person name="Stajich J.E."/>
            <person name="Kennedy P.G."/>
        </authorList>
    </citation>
    <scope>NUCLEOTIDE SEQUENCE</scope>
    <source>
        <strain evidence="7">S12</strain>
    </source>
</reference>
<comment type="cofactor">
    <cofactor evidence="1">
        <name>pyridoxal 5'-phosphate</name>
        <dbReference type="ChEBI" id="CHEBI:597326"/>
    </cofactor>
</comment>
<keyword evidence="8" id="KW-1185">Reference proteome</keyword>
<dbReference type="GeneID" id="64602597"/>
<dbReference type="GO" id="GO:0006520">
    <property type="term" value="P:amino acid metabolic process"/>
    <property type="evidence" value="ECO:0007669"/>
    <property type="project" value="InterPro"/>
</dbReference>
<organism evidence="7 8">
    <name type="scientific">Suillus plorans</name>
    <dbReference type="NCBI Taxonomy" id="116603"/>
    <lineage>
        <taxon>Eukaryota</taxon>
        <taxon>Fungi</taxon>
        <taxon>Dikarya</taxon>
        <taxon>Basidiomycota</taxon>
        <taxon>Agaricomycotina</taxon>
        <taxon>Agaricomycetes</taxon>
        <taxon>Agaricomycetidae</taxon>
        <taxon>Boletales</taxon>
        <taxon>Suillineae</taxon>
        <taxon>Suillaceae</taxon>
        <taxon>Suillus</taxon>
    </lineage>
</organism>
<dbReference type="InterPro" id="IPR015424">
    <property type="entry name" value="PyrdxlP-dep_Trfase"/>
</dbReference>
<keyword evidence="3" id="KW-0032">Aminotransferase</keyword>
<evidence type="ECO:0000256" key="4">
    <source>
        <dbReference type="ARBA" id="ARBA00022679"/>
    </source>
</evidence>
<dbReference type="InterPro" id="IPR050596">
    <property type="entry name" value="AspAT/PAT-like"/>
</dbReference>
<evidence type="ECO:0000256" key="1">
    <source>
        <dbReference type="ARBA" id="ARBA00001933"/>
    </source>
</evidence>
<dbReference type="PANTHER" id="PTHR46383">
    <property type="entry name" value="ASPARTATE AMINOTRANSFERASE"/>
    <property type="match status" value="1"/>
</dbReference>
<dbReference type="Proteomes" id="UP000719766">
    <property type="component" value="Unassembled WGS sequence"/>
</dbReference>
<dbReference type="Gene3D" id="3.40.640.10">
    <property type="entry name" value="Type I PLP-dependent aspartate aminotransferase-like (Major domain)"/>
    <property type="match status" value="1"/>
</dbReference>
<dbReference type="InterPro" id="IPR015421">
    <property type="entry name" value="PyrdxlP-dep_Trfase_major"/>
</dbReference>
<dbReference type="RefSeq" id="XP_041156430.1">
    <property type="nucleotide sequence ID" value="XM_041308833.1"/>
</dbReference>
<feature type="domain" description="Aminotransferase class I/classII large" evidence="6">
    <location>
        <begin position="96"/>
        <end position="469"/>
    </location>
</feature>
<dbReference type="OrthoDB" id="2108at2759"/>
<dbReference type="EMBL" id="JABBWE010000059">
    <property type="protein sequence ID" value="KAG1789358.1"/>
    <property type="molecule type" value="Genomic_DNA"/>
</dbReference>
<evidence type="ECO:0000259" key="6">
    <source>
        <dbReference type="Pfam" id="PF00155"/>
    </source>
</evidence>
<evidence type="ECO:0000256" key="3">
    <source>
        <dbReference type="ARBA" id="ARBA00022576"/>
    </source>
</evidence>
<evidence type="ECO:0000313" key="7">
    <source>
        <dbReference type="EMBL" id="KAG1789358.1"/>
    </source>
</evidence>